<evidence type="ECO:0000256" key="1">
    <source>
        <dbReference type="ARBA" id="ARBA00004196"/>
    </source>
</evidence>
<keyword evidence="6" id="KW-0812">Transmembrane</keyword>
<keyword evidence="4" id="KW-0186">Copper</keyword>
<dbReference type="GO" id="GO:0046688">
    <property type="term" value="P:response to copper ion"/>
    <property type="evidence" value="ECO:0007669"/>
    <property type="project" value="InterPro"/>
</dbReference>
<gene>
    <name evidence="8" type="ORF">HQM25_10145</name>
</gene>
<evidence type="ECO:0000256" key="6">
    <source>
        <dbReference type="SAM" id="Phobius"/>
    </source>
</evidence>
<organism evidence="8 9">
    <name type="scientific">Microbacterium hominis</name>
    <dbReference type="NCBI Taxonomy" id="162426"/>
    <lineage>
        <taxon>Bacteria</taxon>
        <taxon>Bacillati</taxon>
        <taxon>Actinomycetota</taxon>
        <taxon>Actinomycetes</taxon>
        <taxon>Micrococcales</taxon>
        <taxon>Microbacteriaceae</taxon>
        <taxon>Microbacterium</taxon>
    </lineage>
</organism>
<evidence type="ECO:0000256" key="3">
    <source>
        <dbReference type="ARBA" id="ARBA00022729"/>
    </source>
</evidence>
<evidence type="ECO:0000256" key="5">
    <source>
        <dbReference type="SAM" id="MobiDB-lite"/>
    </source>
</evidence>
<dbReference type="InterPro" id="IPR014755">
    <property type="entry name" value="Cu-Rt/internalin_Ig-like"/>
</dbReference>
<dbReference type="InterPro" id="IPR014756">
    <property type="entry name" value="Ig_E-set"/>
</dbReference>
<feature type="region of interest" description="Disordered" evidence="5">
    <location>
        <begin position="123"/>
        <end position="146"/>
    </location>
</feature>
<feature type="compositionally biased region" description="Polar residues" evidence="5">
    <location>
        <begin position="137"/>
        <end position="146"/>
    </location>
</feature>
<dbReference type="GO" id="GO:0042597">
    <property type="term" value="C:periplasmic space"/>
    <property type="evidence" value="ECO:0007669"/>
    <property type="project" value="InterPro"/>
</dbReference>
<feature type="transmembrane region" description="Helical" evidence="6">
    <location>
        <begin position="55"/>
        <end position="73"/>
    </location>
</feature>
<protein>
    <submittedName>
        <fullName evidence="8">Copper resistance protein CopC</fullName>
    </submittedName>
</protein>
<keyword evidence="3" id="KW-0732">Signal</keyword>
<evidence type="ECO:0000313" key="9">
    <source>
        <dbReference type="Proteomes" id="UP000502498"/>
    </source>
</evidence>
<sequence length="270" mass="26969">MASISCLRFRDRDVSGQVHPPAAQARRAGPVAEDPVKVDRVIASSSLRSFGLRPLTAVAAALVALALATAGVLTTASPARAHDELIGSSPAADATVDGLPGALVLTFSDEIADDDGASEVQVTAPDGTALTAGRPTASDNTLTQPLSGDADGTVTVLWKVVSSDGHPISGEFAFTVAPATTPTAEPTATAEPTPTETAEPVPGETAEPTATPAPEDTAATAPAWPWILLGVLGVAVVGAVVYLLVTRGRPGNSGGAGTGSQPDSDTPADR</sequence>
<feature type="transmembrane region" description="Helical" evidence="6">
    <location>
        <begin position="223"/>
        <end position="245"/>
    </location>
</feature>
<feature type="domain" description="CopC" evidence="7">
    <location>
        <begin position="82"/>
        <end position="176"/>
    </location>
</feature>
<dbReference type="GO" id="GO:0005507">
    <property type="term" value="F:copper ion binding"/>
    <property type="evidence" value="ECO:0007669"/>
    <property type="project" value="InterPro"/>
</dbReference>
<feature type="region of interest" description="Disordered" evidence="5">
    <location>
        <begin position="181"/>
        <end position="217"/>
    </location>
</feature>
<dbReference type="EMBL" id="CP054038">
    <property type="protein sequence ID" value="QKJ21190.1"/>
    <property type="molecule type" value="Genomic_DNA"/>
</dbReference>
<feature type="region of interest" description="Disordered" evidence="5">
    <location>
        <begin position="247"/>
        <end position="270"/>
    </location>
</feature>
<keyword evidence="6" id="KW-1133">Transmembrane helix</keyword>
<name>A0A7D4PQ14_9MICO</name>
<evidence type="ECO:0000259" key="7">
    <source>
        <dbReference type="Pfam" id="PF04234"/>
    </source>
</evidence>
<proteinExistence type="predicted"/>
<dbReference type="GO" id="GO:0006825">
    <property type="term" value="P:copper ion transport"/>
    <property type="evidence" value="ECO:0007669"/>
    <property type="project" value="InterPro"/>
</dbReference>
<dbReference type="InterPro" id="IPR007348">
    <property type="entry name" value="CopC_dom"/>
</dbReference>
<dbReference type="Gene3D" id="2.60.40.1220">
    <property type="match status" value="1"/>
</dbReference>
<keyword evidence="6" id="KW-0472">Membrane</keyword>
<evidence type="ECO:0000256" key="2">
    <source>
        <dbReference type="ARBA" id="ARBA00022723"/>
    </source>
</evidence>
<comment type="subcellular location">
    <subcellularLocation>
        <location evidence="1">Cell envelope</location>
    </subcellularLocation>
</comment>
<accession>A0A7D4PQ14</accession>
<dbReference type="Pfam" id="PF04234">
    <property type="entry name" value="CopC"/>
    <property type="match status" value="1"/>
</dbReference>
<evidence type="ECO:0000256" key="4">
    <source>
        <dbReference type="ARBA" id="ARBA00023008"/>
    </source>
</evidence>
<dbReference type="PANTHER" id="PTHR34820:SF4">
    <property type="entry name" value="INNER MEMBRANE PROTEIN YEBZ"/>
    <property type="match status" value="1"/>
</dbReference>
<dbReference type="GO" id="GO:0030313">
    <property type="term" value="C:cell envelope"/>
    <property type="evidence" value="ECO:0007669"/>
    <property type="project" value="UniProtKB-SubCell"/>
</dbReference>
<dbReference type="Proteomes" id="UP000502498">
    <property type="component" value="Chromosome"/>
</dbReference>
<reference evidence="8 9" key="1">
    <citation type="submission" date="2020-05" db="EMBL/GenBank/DDBJ databases">
        <title>Strain PA2F3 complete genome.</title>
        <authorList>
            <person name="Kim Y.-S."/>
            <person name="Kim S.-J."/>
            <person name="Jung H.-k."/>
            <person name="Kim S.-E."/>
            <person name="Kim K.-H."/>
        </authorList>
    </citation>
    <scope>NUCLEOTIDE SEQUENCE [LARGE SCALE GENOMIC DNA]</scope>
    <source>
        <strain evidence="8 9">PA2F3</strain>
    </source>
</reference>
<keyword evidence="2" id="KW-0479">Metal-binding</keyword>
<evidence type="ECO:0000313" key="8">
    <source>
        <dbReference type="EMBL" id="QKJ21190.1"/>
    </source>
</evidence>
<dbReference type="SUPFAM" id="SSF81296">
    <property type="entry name" value="E set domains"/>
    <property type="match status" value="1"/>
</dbReference>
<dbReference type="InterPro" id="IPR032694">
    <property type="entry name" value="CopC/D"/>
</dbReference>
<dbReference type="AlphaFoldDB" id="A0A7D4PQ14"/>
<dbReference type="PANTHER" id="PTHR34820">
    <property type="entry name" value="INNER MEMBRANE PROTEIN YEBZ"/>
    <property type="match status" value="1"/>
</dbReference>
<dbReference type="GO" id="GO:0005886">
    <property type="term" value="C:plasma membrane"/>
    <property type="evidence" value="ECO:0007669"/>
    <property type="project" value="TreeGrafter"/>
</dbReference>